<dbReference type="Gene3D" id="3.10.10.10">
    <property type="entry name" value="HIV Type 1 Reverse Transcriptase, subunit A, domain 1"/>
    <property type="match status" value="1"/>
</dbReference>
<dbReference type="InterPro" id="IPR000477">
    <property type="entry name" value="RT_dom"/>
</dbReference>
<dbReference type="Gene3D" id="3.30.70.270">
    <property type="match status" value="2"/>
</dbReference>
<dbReference type="SUPFAM" id="SSF56672">
    <property type="entry name" value="DNA/RNA polymerases"/>
    <property type="match status" value="1"/>
</dbReference>
<evidence type="ECO:0000259" key="1">
    <source>
        <dbReference type="Pfam" id="PF00078"/>
    </source>
</evidence>
<protein>
    <recommendedName>
        <fullName evidence="1">Reverse transcriptase domain-containing protein</fullName>
    </recommendedName>
</protein>
<dbReference type="PANTHER" id="PTHR37984:SF5">
    <property type="entry name" value="PROTEIN NYNRIN-LIKE"/>
    <property type="match status" value="1"/>
</dbReference>
<dbReference type="Pfam" id="PF00078">
    <property type="entry name" value="RVT_1"/>
    <property type="match status" value="1"/>
</dbReference>
<dbReference type="InterPro" id="IPR050951">
    <property type="entry name" value="Retrovirus_Pol_polyprotein"/>
</dbReference>
<dbReference type="FunFam" id="3.30.70.270:FF:000003">
    <property type="entry name" value="Transposon Ty3-G Gag-Pol polyprotein"/>
    <property type="match status" value="1"/>
</dbReference>
<feature type="domain" description="Reverse transcriptase" evidence="1">
    <location>
        <begin position="2"/>
        <end position="148"/>
    </location>
</feature>
<dbReference type="FunFam" id="3.30.70.270:FF:000020">
    <property type="entry name" value="Transposon Tf2-6 polyprotein-like Protein"/>
    <property type="match status" value="1"/>
</dbReference>
<name>A0AAV2FR41_9ROSI</name>
<evidence type="ECO:0000313" key="3">
    <source>
        <dbReference type="Proteomes" id="UP001497516"/>
    </source>
</evidence>
<dbReference type="CDD" id="cd01647">
    <property type="entry name" value="RT_LTR"/>
    <property type="match status" value="1"/>
</dbReference>
<dbReference type="PANTHER" id="PTHR37984">
    <property type="entry name" value="PROTEIN CBG26694"/>
    <property type="match status" value="1"/>
</dbReference>
<dbReference type="InterPro" id="IPR043502">
    <property type="entry name" value="DNA/RNA_pol_sf"/>
</dbReference>
<dbReference type="EMBL" id="OZ034820">
    <property type="protein sequence ID" value="CAL1400814.1"/>
    <property type="molecule type" value="Genomic_DNA"/>
</dbReference>
<dbReference type="AlphaFoldDB" id="A0AAV2FR41"/>
<sequence length="238" mass="27461">MHYRALNLVTIKDRFPIPTVDDMLDEWHGASYFHQARSASWVSSSTHDAADVPKTAFRTHSGHYEYLVMSFGLCNALSTFQAIMNEIFRPLLHKSVFVFFDDILVYNHDKESHLNHVRQVFHILRHYKFFIKFSKCAFGMTEIEYLGHFISVEGVQVDPRKITAMVDWPTPTNSTELRGFLGLAGYYRKFVRNYRSIARALTTLLKRGQFVWSNVATSAFQVLKEAMTSTPVLALPEL</sequence>
<dbReference type="InterPro" id="IPR043128">
    <property type="entry name" value="Rev_trsase/Diguanyl_cyclase"/>
</dbReference>
<organism evidence="2 3">
    <name type="scientific">Linum trigynum</name>
    <dbReference type="NCBI Taxonomy" id="586398"/>
    <lineage>
        <taxon>Eukaryota</taxon>
        <taxon>Viridiplantae</taxon>
        <taxon>Streptophyta</taxon>
        <taxon>Embryophyta</taxon>
        <taxon>Tracheophyta</taxon>
        <taxon>Spermatophyta</taxon>
        <taxon>Magnoliopsida</taxon>
        <taxon>eudicotyledons</taxon>
        <taxon>Gunneridae</taxon>
        <taxon>Pentapetalae</taxon>
        <taxon>rosids</taxon>
        <taxon>fabids</taxon>
        <taxon>Malpighiales</taxon>
        <taxon>Linaceae</taxon>
        <taxon>Linum</taxon>
    </lineage>
</organism>
<proteinExistence type="predicted"/>
<evidence type="ECO:0000313" key="2">
    <source>
        <dbReference type="EMBL" id="CAL1400814.1"/>
    </source>
</evidence>
<reference evidence="2 3" key="1">
    <citation type="submission" date="2024-04" db="EMBL/GenBank/DDBJ databases">
        <authorList>
            <person name="Fracassetti M."/>
        </authorList>
    </citation>
    <scope>NUCLEOTIDE SEQUENCE [LARGE SCALE GENOMIC DNA]</scope>
</reference>
<dbReference type="Proteomes" id="UP001497516">
    <property type="component" value="Chromosome 7"/>
</dbReference>
<gene>
    <name evidence="2" type="ORF">LTRI10_LOCUS40917</name>
</gene>
<keyword evidence="3" id="KW-1185">Reference proteome</keyword>
<accession>A0AAV2FR41</accession>